<evidence type="ECO:0000313" key="2">
    <source>
        <dbReference type="Proteomes" id="UP001347146"/>
    </source>
</evidence>
<dbReference type="RefSeq" id="WP_330431913.1">
    <property type="nucleotide sequence ID" value="NZ_JAZDUF010000002.1"/>
</dbReference>
<sequence length="70" mass="7305">MTAVPTGVPVAAGAVEVALDWFGVWFALVEAEIGTVSDDPSSLSSAHPEISAVIATALTARIDSRLIHMW</sequence>
<evidence type="ECO:0000313" key="1">
    <source>
        <dbReference type="EMBL" id="MEE3850238.1"/>
    </source>
</evidence>
<proteinExistence type="predicted"/>
<dbReference type="EMBL" id="JAZDUF010000002">
    <property type="protein sequence ID" value="MEE3850238.1"/>
    <property type="molecule type" value="Genomic_DNA"/>
</dbReference>
<gene>
    <name evidence="1" type="ORF">VZC37_07825</name>
</gene>
<keyword evidence="2" id="KW-1185">Reference proteome</keyword>
<reference evidence="1 2" key="1">
    <citation type="submission" date="2024-01" db="EMBL/GenBank/DDBJ databases">
        <title>Draft genome sequence of Gordonia sp. LSe1-13.</title>
        <authorList>
            <person name="Suphannarot A."/>
            <person name="Mingma R."/>
        </authorList>
    </citation>
    <scope>NUCLEOTIDE SEQUENCE [LARGE SCALE GENOMIC DNA]</scope>
    <source>
        <strain evidence="1 2">LSe1-13</strain>
    </source>
</reference>
<comment type="caution">
    <text evidence="1">The sequence shown here is derived from an EMBL/GenBank/DDBJ whole genome shotgun (WGS) entry which is preliminary data.</text>
</comment>
<organism evidence="1 2">
    <name type="scientific">Gordonia sesuvii</name>
    <dbReference type="NCBI Taxonomy" id="3116777"/>
    <lineage>
        <taxon>Bacteria</taxon>
        <taxon>Bacillati</taxon>
        <taxon>Actinomycetota</taxon>
        <taxon>Actinomycetes</taxon>
        <taxon>Mycobacteriales</taxon>
        <taxon>Gordoniaceae</taxon>
        <taxon>Gordonia</taxon>
    </lineage>
</organism>
<protein>
    <submittedName>
        <fullName evidence="1">Uncharacterized protein</fullName>
    </submittedName>
</protein>
<name>A0ABU7MBM3_9ACTN</name>
<dbReference type="Proteomes" id="UP001347146">
    <property type="component" value="Unassembled WGS sequence"/>
</dbReference>
<accession>A0ABU7MBM3</accession>